<dbReference type="InterPro" id="IPR011701">
    <property type="entry name" value="MFS"/>
</dbReference>
<feature type="transmembrane region" description="Helical" evidence="2">
    <location>
        <begin position="113"/>
        <end position="138"/>
    </location>
</feature>
<feature type="transmembrane region" description="Helical" evidence="2">
    <location>
        <begin position="231"/>
        <end position="255"/>
    </location>
</feature>
<reference evidence="3 4" key="1">
    <citation type="submission" date="2018-10" db="EMBL/GenBank/DDBJ databases">
        <title>Genome Sequence of Cohnella sp.</title>
        <authorList>
            <person name="Srinivasan S."/>
            <person name="Kim M.K."/>
        </authorList>
    </citation>
    <scope>NUCLEOTIDE SEQUENCE [LARGE SCALE GENOMIC DNA]</scope>
    <source>
        <strain evidence="3 4">18JY8-7</strain>
    </source>
</reference>
<organism evidence="3 4">
    <name type="scientific">Cohnella candidum</name>
    <dbReference type="NCBI Taxonomy" id="2674991"/>
    <lineage>
        <taxon>Bacteria</taxon>
        <taxon>Bacillati</taxon>
        <taxon>Bacillota</taxon>
        <taxon>Bacilli</taxon>
        <taxon>Bacillales</taxon>
        <taxon>Paenibacillaceae</taxon>
        <taxon>Cohnella</taxon>
    </lineage>
</organism>
<feature type="transmembrane region" description="Helical" evidence="2">
    <location>
        <begin position="178"/>
        <end position="198"/>
    </location>
</feature>
<evidence type="ECO:0000313" key="4">
    <source>
        <dbReference type="Proteomes" id="UP000269097"/>
    </source>
</evidence>
<dbReference type="Gene3D" id="1.20.1250.20">
    <property type="entry name" value="MFS general substrate transporter like domains"/>
    <property type="match status" value="1"/>
</dbReference>
<keyword evidence="2" id="KW-0472">Membrane</keyword>
<dbReference type="RefSeq" id="WP_123040838.1">
    <property type="nucleotide sequence ID" value="NZ_CP033433.1"/>
</dbReference>
<feature type="transmembrane region" description="Helical" evidence="2">
    <location>
        <begin position="56"/>
        <end position="77"/>
    </location>
</feature>
<feature type="transmembrane region" description="Helical" evidence="2">
    <location>
        <begin position="150"/>
        <end position="172"/>
    </location>
</feature>
<comment type="subcellular location">
    <subcellularLocation>
        <location evidence="1">Cell membrane</location>
        <topology evidence="1">Multi-pass membrane protein</topology>
    </subcellularLocation>
</comment>
<dbReference type="AlphaFoldDB" id="A0A3G3JX02"/>
<feature type="transmembrane region" description="Helical" evidence="2">
    <location>
        <begin position="261"/>
        <end position="281"/>
    </location>
</feature>
<name>A0A3G3JX02_9BACL</name>
<dbReference type="GO" id="GO:0022857">
    <property type="term" value="F:transmembrane transporter activity"/>
    <property type="evidence" value="ECO:0007669"/>
    <property type="project" value="InterPro"/>
</dbReference>
<sequence length="426" mass="48591">MGFRERWIRSFSGKQRGEGLTKEAYVALFIHGCFQVGASMSALFLNLYLWRLTEDLWINGVFNVILYGVTPFAFAVGGYIAKKRDRMDTYRLGIVLIALFFLAVIFAKELVVTYYPCFALFYGLALGLYWVGYLVLMYDVNEERNRARYLAVNMIVFNSAGLIGPALSGYVIRMFEGLQGYIVTFAIACFMFAAGFLFSTKIRKIDEGHRTYYLKFSMLLMKRDRIWLRSLFSFFFLGLFQGIMLFLPNILLYQAVGREDWVGLLTVFFSLLTILTGFAISRRKDRSNVPAELLVSCASVFGASCLLLAQISIWTVIVYMIVFSLFNPLTINTLTSYYYRRMDFLPLKGHFRIESVVLREFFLNAGRVLSILSLITFASEPGSPILPIVLVATSILQFGMVLLVRHENKNAREPQTASGRGTYISR</sequence>
<dbReference type="PANTHER" id="PTHR23526">
    <property type="entry name" value="INTEGRAL MEMBRANE TRANSPORT PROTEIN-RELATED"/>
    <property type="match status" value="1"/>
</dbReference>
<dbReference type="KEGG" id="coh:EAV92_09380"/>
<feature type="transmembrane region" description="Helical" evidence="2">
    <location>
        <begin position="317"/>
        <end position="340"/>
    </location>
</feature>
<keyword evidence="2" id="KW-0812">Transmembrane</keyword>
<dbReference type="Proteomes" id="UP000269097">
    <property type="component" value="Chromosome"/>
</dbReference>
<dbReference type="InterPro" id="IPR036259">
    <property type="entry name" value="MFS_trans_sf"/>
</dbReference>
<dbReference type="GO" id="GO:0005886">
    <property type="term" value="C:plasma membrane"/>
    <property type="evidence" value="ECO:0007669"/>
    <property type="project" value="UniProtKB-SubCell"/>
</dbReference>
<keyword evidence="2" id="KW-1133">Transmembrane helix</keyword>
<evidence type="ECO:0000313" key="3">
    <source>
        <dbReference type="EMBL" id="AYQ72756.1"/>
    </source>
</evidence>
<dbReference type="InterPro" id="IPR052528">
    <property type="entry name" value="Sugar_transport-like"/>
</dbReference>
<gene>
    <name evidence="3" type="ORF">EAV92_09380</name>
</gene>
<protein>
    <submittedName>
        <fullName evidence="3">MFS transporter</fullName>
    </submittedName>
</protein>
<feature type="transmembrane region" description="Helical" evidence="2">
    <location>
        <begin position="24"/>
        <end position="50"/>
    </location>
</feature>
<dbReference type="PANTHER" id="PTHR23526:SF2">
    <property type="entry name" value="MAJOR FACILITATOR SUPERFAMILY (MFS) PROFILE DOMAIN-CONTAINING PROTEIN"/>
    <property type="match status" value="1"/>
</dbReference>
<dbReference type="SUPFAM" id="SSF103473">
    <property type="entry name" value="MFS general substrate transporter"/>
    <property type="match status" value="1"/>
</dbReference>
<feature type="transmembrane region" description="Helical" evidence="2">
    <location>
        <begin position="361"/>
        <end position="379"/>
    </location>
</feature>
<keyword evidence="4" id="KW-1185">Reference proteome</keyword>
<feature type="transmembrane region" description="Helical" evidence="2">
    <location>
        <begin position="89"/>
        <end position="107"/>
    </location>
</feature>
<dbReference type="Pfam" id="PF07690">
    <property type="entry name" value="MFS_1"/>
    <property type="match status" value="1"/>
</dbReference>
<accession>A0A3G3JX02</accession>
<evidence type="ECO:0000256" key="2">
    <source>
        <dbReference type="SAM" id="Phobius"/>
    </source>
</evidence>
<proteinExistence type="predicted"/>
<evidence type="ECO:0000256" key="1">
    <source>
        <dbReference type="ARBA" id="ARBA00004651"/>
    </source>
</evidence>
<dbReference type="EMBL" id="CP033433">
    <property type="protein sequence ID" value="AYQ72756.1"/>
    <property type="molecule type" value="Genomic_DNA"/>
</dbReference>
<feature type="transmembrane region" description="Helical" evidence="2">
    <location>
        <begin position="293"/>
        <end position="311"/>
    </location>
</feature>
<feature type="transmembrane region" description="Helical" evidence="2">
    <location>
        <begin position="385"/>
        <end position="404"/>
    </location>
</feature>